<dbReference type="PANTHER" id="PTHR30005:SF0">
    <property type="entry name" value="RETROGRADE REGULATION PROTEIN 2"/>
    <property type="match status" value="1"/>
</dbReference>
<name>D1AFT7_SEBTE</name>
<dbReference type="Proteomes" id="UP000000845">
    <property type="component" value="Chromosome"/>
</dbReference>
<dbReference type="AlphaFoldDB" id="D1AFT7"/>
<sequence length="507" mass="59276">MKDMLCVISIASHGIYMKIFQKKGTAVKIIDKAVHVSLIGKEVFFEDKLTFNKIKEIIDTVKKMKIIAEGYQTDKIVVIGTTAVRKAKNNYYLQDQLKINTGLDLLVMDKLDENYLAYEKISVSLEKHLDDYNEKNNLIVYVGSGNISFSVISNGINIYNTNIEIGSLVLSDISDKLNLGTKKRNIVIDEYIKRHLSGIFRNISDIKIERVILAGKFFDIYIERVKNKKRIDFIEELTREEIFEYNKKLYEKSPEEIAKTYNIKKIEAEMLTQKVNIIKNIIQKFNSNKIIFVNFKLSNSIAEFHFFKNEKIRRKIEKDSVESARKIAKRYYYMEEHVDKLEEIIDKIFNKVHKTHGLTKKDRYYLTLANIFRETGKYITLENYINFSRDILEASGIFGISTREHFFISKILKYFEEDILELENSKSISKEEKLSVAKLAAILKIAESLDSSMEQKIADLEITSDENDIYFNVKLKKMIFLEKLEFEEKKEVFENVFGLKTHLVINK</sequence>
<proteinExistence type="predicted"/>
<evidence type="ECO:0000259" key="1">
    <source>
        <dbReference type="Pfam" id="PF21447"/>
    </source>
</evidence>
<dbReference type="InterPro" id="IPR050273">
    <property type="entry name" value="GppA/Ppx_hydrolase"/>
</dbReference>
<dbReference type="PANTHER" id="PTHR30005">
    <property type="entry name" value="EXOPOLYPHOSPHATASE"/>
    <property type="match status" value="1"/>
</dbReference>
<dbReference type="GO" id="GO:0016462">
    <property type="term" value="F:pyrophosphatase activity"/>
    <property type="evidence" value="ECO:0007669"/>
    <property type="project" value="TreeGrafter"/>
</dbReference>
<dbReference type="SUPFAM" id="SSF109604">
    <property type="entry name" value="HD-domain/PDEase-like"/>
    <property type="match status" value="1"/>
</dbReference>
<dbReference type="Gene3D" id="1.10.3210.10">
    <property type="entry name" value="Hypothetical protein af1432"/>
    <property type="match status" value="1"/>
</dbReference>
<protein>
    <submittedName>
        <fullName evidence="2">Exopolyphosphatase-like protein</fullName>
    </submittedName>
</protein>
<dbReference type="Gene3D" id="3.30.420.150">
    <property type="entry name" value="Exopolyphosphatase. Domain 2"/>
    <property type="match status" value="1"/>
</dbReference>
<reference evidence="2 3" key="2">
    <citation type="journal article" date="2010" name="Stand. Genomic Sci.">
        <title>Complete genome sequence of Sebaldella termitidis type strain (NCTC 11300).</title>
        <authorList>
            <person name="Harmon-Smith M."/>
            <person name="Celia L."/>
            <person name="Chertkov O."/>
            <person name="Lapidus A."/>
            <person name="Copeland A."/>
            <person name="Glavina Del Rio T."/>
            <person name="Nolan M."/>
            <person name="Lucas S."/>
            <person name="Tice H."/>
            <person name="Cheng J.F."/>
            <person name="Han C."/>
            <person name="Detter J.C."/>
            <person name="Bruce D."/>
            <person name="Goodwin L."/>
            <person name="Pitluck S."/>
            <person name="Pati A."/>
            <person name="Liolios K."/>
            <person name="Ivanova N."/>
            <person name="Mavromatis K."/>
            <person name="Mikhailova N."/>
            <person name="Chen A."/>
            <person name="Palaniappan K."/>
            <person name="Land M."/>
            <person name="Hauser L."/>
            <person name="Chang Y.J."/>
            <person name="Jeffries C.D."/>
            <person name="Brettin T."/>
            <person name="Goker M."/>
            <person name="Beck B."/>
            <person name="Bristow J."/>
            <person name="Eisen J.A."/>
            <person name="Markowitz V."/>
            <person name="Hugenholtz P."/>
            <person name="Kyrpides N.C."/>
            <person name="Klenk H.P."/>
            <person name="Chen F."/>
        </authorList>
    </citation>
    <scope>NUCLEOTIDE SEQUENCE [LARGE SCALE GENOMIC DNA]</scope>
    <source>
        <strain evidence="3">ATCC 33386 / NCTC 11300</strain>
    </source>
</reference>
<dbReference type="EMBL" id="CP001739">
    <property type="protein sequence ID" value="ACZ07972.1"/>
    <property type="molecule type" value="Genomic_DNA"/>
</dbReference>
<dbReference type="InterPro" id="IPR048950">
    <property type="entry name" value="Ppx_GppA_C"/>
</dbReference>
<organism evidence="2 3">
    <name type="scientific">Sebaldella termitidis (strain ATCC 33386 / NCTC 11300)</name>
    <dbReference type="NCBI Taxonomy" id="526218"/>
    <lineage>
        <taxon>Bacteria</taxon>
        <taxon>Fusobacteriati</taxon>
        <taxon>Fusobacteriota</taxon>
        <taxon>Fusobacteriia</taxon>
        <taxon>Fusobacteriales</taxon>
        <taxon>Leptotrichiaceae</taxon>
        <taxon>Sebaldella</taxon>
    </lineage>
</organism>
<dbReference type="RefSeq" id="WP_012860568.1">
    <property type="nucleotide sequence ID" value="NC_013517.1"/>
</dbReference>
<dbReference type="SUPFAM" id="SSF53067">
    <property type="entry name" value="Actin-like ATPase domain"/>
    <property type="match status" value="2"/>
</dbReference>
<dbReference type="eggNOG" id="COG0248">
    <property type="taxonomic scope" value="Bacteria"/>
</dbReference>
<dbReference type="KEGG" id="str:Sterm_1104"/>
<dbReference type="Pfam" id="PF21447">
    <property type="entry name" value="Ppx-GppA_III"/>
    <property type="match status" value="1"/>
</dbReference>
<keyword evidence="3" id="KW-1185">Reference proteome</keyword>
<accession>D1AFT7</accession>
<dbReference type="HOGENOM" id="CLU_025908_4_1_0"/>
<evidence type="ECO:0000313" key="2">
    <source>
        <dbReference type="EMBL" id="ACZ07972.1"/>
    </source>
</evidence>
<reference evidence="3" key="1">
    <citation type="submission" date="2009-09" db="EMBL/GenBank/DDBJ databases">
        <title>The complete chromosome of Sebaldella termitidis ATCC 33386.</title>
        <authorList>
            <consortium name="US DOE Joint Genome Institute (JGI-PGF)"/>
            <person name="Lucas S."/>
            <person name="Copeland A."/>
            <person name="Lapidus A."/>
            <person name="Glavina del Rio T."/>
            <person name="Dalin E."/>
            <person name="Tice H."/>
            <person name="Bruce D."/>
            <person name="Goodwin L."/>
            <person name="Pitluck S."/>
            <person name="Kyrpides N."/>
            <person name="Mavromatis K."/>
            <person name="Ivanova N."/>
            <person name="Mikhailova N."/>
            <person name="Sims D."/>
            <person name="Meincke L."/>
            <person name="Brettin T."/>
            <person name="Detter J.C."/>
            <person name="Han C."/>
            <person name="Larimer F."/>
            <person name="Land M."/>
            <person name="Hauser L."/>
            <person name="Markowitz V."/>
            <person name="Cheng J.F."/>
            <person name="Hugenholtz P."/>
            <person name="Woyke T."/>
            <person name="Wu D."/>
            <person name="Eisen J.A."/>
        </authorList>
    </citation>
    <scope>NUCLEOTIDE SEQUENCE [LARGE SCALE GENOMIC DNA]</scope>
    <source>
        <strain evidence="3">ATCC 33386 / NCTC 11300</strain>
    </source>
</reference>
<dbReference type="InterPro" id="IPR043129">
    <property type="entry name" value="ATPase_NBD"/>
</dbReference>
<evidence type="ECO:0000313" key="3">
    <source>
        <dbReference type="Proteomes" id="UP000000845"/>
    </source>
</evidence>
<feature type="domain" description="Ppx/GppA phosphatase C-terminal" evidence="1">
    <location>
        <begin position="323"/>
        <end position="477"/>
    </location>
</feature>
<gene>
    <name evidence="2" type="ordered locus">Sterm_1104</name>
</gene>
<dbReference type="Gene3D" id="3.30.420.40">
    <property type="match status" value="1"/>
</dbReference>
<dbReference type="STRING" id="526218.Sterm_1104"/>